<organism evidence="2 3">
    <name type="scientific">Morchella conica CCBAS932</name>
    <dbReference type="NCBI Taxonomy" id="1392247"/>
    <lineage>
        <taxon>Eukaryota</taxon>
        <taxon>Fungi</taxon>
        <taxon>Dikarya</taxon>
        <taxon>Ascomycota</taxon>
        <taxon>Pezizomycotina</taxon>
        <taxon>Pezizomycetes</taxon>
        <taxon>Pezizales</taxon>
        <taxon>Morchellaceae</taxon>
        <taxon>Morchella</taxon>
    </lineage>
</organism>
<dbReference type="AlphaFoldDB" id="A0A3N4L1E3"/>
<feature type="region of interest" description="Disordered" evidence="1">
    <location>
        <begin position="126"/>
        <end position="185"/>
    </location>
</feature>
<gene>
    <name evidence="2" type="ORF">P167DRAFT_570393</name>
</gene>
<dbReference type="OrthoDB" id="5406128at2759"/>
<sequence>MRNVTTQCLKPSSAGAHKAEESKYLISGPQPQEASQLQKTLQEIPRSHMKRTSMGSRDQVLGFEGIATRDTPETTSSEGATIMVAISRAEAHPRELVTDSGVAGRRIHRTPASIRRFLEHTEDGQTLFRFSGPPNPSPGAPYERLFGDLDSLGLAPQEESPEGEYGEEGPSRGTPQHRNIGQSLDEILYLPSCG</sequence>
<keyword evidence="3" id="KW-1185">Reference proteome</keyword>
<protein>
    <submittedName>
        <fullName evidence="2">Uncharacterized protein</fullName>
    </submittedName>
</protein>
<dbReference type="InParanoid" id="A0A3N4L1E3"/>
<accession>A0A3N4L1E3</accession>
<dbReference type="EMBL" id="ML119108">
    <property type="protein sequence ID" value="RPB16630.1"/>
    <property type="molecule type" value="Genomic_DNA"/>
</dbReference>
<feature type="region of interest" description="Disordered" evidence="1">
    <location>
        <begin position="1"/>
        <end position="21"/>
    </location>
</feature>
<proteinExistence type="predicted"/>
<feature type="compositionally biased region" description="Polar residues" evidence="1">
    <location>
        <begin position="1"/>
        <end position="10"/>
    </location>
</feature>
<evidence type="ECO:0000313" key="2">
    <source>
        <dbReference type="EMBL" id="RPB16630.1"/>
    </source>
</evidence>
<dbReference type="Proteomes" id="UP000277580">
    <property type="component" value="Unassembled WGS sequence"/>
</dbReference>
<evidence type="ECO:0000313" key="3">
    <source>
        <dbReference type="Proteomes" id="UP000277580"/>
    </source>
</evidence>
<feature type="compositionally biased region" description="Polar residues" evidence="1">
    <location>
        <begin position="173"/>
        <end position="182"/>
    </location>
</feature>
<reference evidence="2 3" key="1">
    <citation type="journal article" date="2018" name="Nat. Ecol. Evol.">
        <title>Pezizomycetes genomes reveal the molecular basis of ectomycorrhizal truffle lifestyle.</title>
        <authorList>
            <person name="Murat C."/>
            <person name="Payen T."/>
            <person name="Noel B."/>
            <person name="Kuo A."/>
            <person name="Morin E."/>
            <person name="Chen J."/>
            <person name="Kohler A."/>
            <person name="Krizsan K."/>
            <person name="Balestrini R."/>
            <person name="Da Silva C."/>
            <person name="Montanini B."/>
            <person name="Hainaut M."/>
            <person name="Levati E."/>
            <person name="Barry K.W."/>
            <person name="Belfiori B."/>
            <person name="Cichocki N."/>
            <person name="Clum A."/>
            <person name="Dockter R.B."/>
            <person name="Fauchery L."/>
            <person name="Guy J."/>
            <person name="Iotti M."/>
            <person name="Le Tacon F."/>
            <person name="Lindquist E.A."/>
            <person name="Lipzen A."/>
            <person name="Malagnac F."/>
            <person name="Mello A."/>
            <person name="Molinier V."/>
            <person name="Miyauchi S."/>
            <person name="Poulain J."/>
            <person name="Riccioni C."/>
            <person name="Rubini A."/>
            <person name="Sitrit Y."/>
            <person name="Splivallo R."/>
            <person name="Traeger S."/>
            <person name="Wang M."/>
            <person name="Zifcakova L."/>
            <person name="Wipf D."/>
            <person name="Zambonelli A."/>
            <person name="Paolocci F."/>
            <person name="Nowrousian M."/>
            <person name="Ottonello S."/>
            <person name="Baldrian P."/>
            <person name="Spatafora J.W."/>
            <person name="Henrissat B."/>
            <person name="Nagy L.G."/>
            <person name="Aury J.M."/>
            <person name="Wincker P."/>
            <person name="Grigoriev I.V."/>
            <person name="Bonfante P."/>
            <person name="Martin F.M."/>
        </authorList>
    </citation>
    <scope>NUCLEOTIDE SEQUENCE [LARGE SCALE GENOMIC DNA]</scope>
    <source>
        <strain evidence="2 3">CCBAS932</strain>
    </source>
</reference>
<evidence type="ECO:0000256" key="1">
    <source>
        <dbReference type="SAM" id="MobiDB-lite"/>
    </source>
</evidence>
<name>A0A3N4L1E3_9PEZI</name>